<dbReference type="InterPro" id="IPR019096">
    <property type="entry name" value="YopX_protein"/>
</dbReference>
<dbReference type="Proteomes" id="UP001230466">
    <property type="component" value="Unassembled WGS sequence"/>
</dbReference>
<proteinExistence type="predicted"/>
<feature type="domain" description="YopX protein" evidence="1">
    <location>
        <begin position="35"/>
        <end position="118"/>
    </location>
</feature>
<name>A0AAW8CMU9_9PAST</name>
<sequence length="122" mass="14288">MREFKFRAWNTENEEMHMNYKAGQLFLWQDQGCPVVIMQYTGLKDINNKEIYEGDIIINDSNNYDKGDLICHDNFSIDLTPPVTVKYESEMFKAGRMSLCSFRYPLVVGNIYENSELLNLRG</sequence>
<dbReference type="InterPro" id="IPR023385">
    <property type="entry name" value="YopX-like_C"/>
</dbReference>
<organism evidence="2 3">
    <name type="scientific">Pasteurella atlantica</name>
    <dbReference type="NCBI Taxonomy" id="2827233"/>
    <lineage>
        <taxon>Bacteria</taxon>
        <taxon>Pseudomonadati</taxon>
        <taxon>Pseudomonadota</taxon>
        <taxon>Gammaproteobacteria</taxon>
        <taxon>Pasteurellales</taxon>
        <taxon>Pasteurellaceae</taxon>
        <taxon>Pasteurella</taxon>
    </lineage>
</organism>
<accession>A0AAW8CMU9</accession>
<gene>
    <name evidence="2" type="ORF">QJU78_05875</name>
</gene>
<evidence type="ECO:0000313" key="3">
    <source>
        <dbReference type="Proteomes" id="UP001230466"/>
    </source>
</evidence>
<dbReference type="Pfam" id="PF09643">
    <property type="entry name" value="YopX"/>
    <property type="match status" value="1"/>
</dbReference>
<dbReference type="AlphaFoldDB" id="A0AAW8CMU9"/>
<evidence type="ECO:0000313" key="2">
    <source>
        <dbReference type="EMBL" id="MDP8187300.1"/>
    </source>
</evidence>
<dbReference type="Gene3D" id="2.30.30.290">
    <property type="entry name" value="YopX-like domains"/>
    <property type="match status" value="1"/>
</dbReference>
<dbReference type="EMBL" id="JASAYJ010000010">
    <property type="protein sequence ID" value="MDP8187300.1"/>
    <property type="molecule type" value="Genomic_DNA"/>
</dbReference>
<dbReference type="SUPFAM" id="SSF159006">
    <property type="entry name" value="YopX-like"/>
    <property type="match status" value="1"/>
</dbReference>
<reference evidence="2" key="1">
    <citation type="journal article" date="2023" name="Front. Microbiol.">
        <title>Phylogeography and host specificity of Pasteurellaceae pathogenic to sea-farmed fish in the north-east Atlantic.</title>
        <authorList>
            <person name="Gulla S."/>
            <person name="Colquhoun D.J."/>
            <person name="Olsen A.B."/>
            <person name="Spilsberg B."/>
            <person name="Lagesen K."/>
            <person name="Aakesson C.P."/>
            <person name="Strom S."/>
            <person name="Manji F."/>
            <person name="Birkbeck T.H."/>
            <person name="Nilsen H.K."/>
        </authorList>
    </citation>
    <scope>NUCLEOTIDE SEQUENCE</scope>
    <source>
        <strain evidence="2">VIB1234</strain>
    </source>
</reference>
<evidence type="ECO:0000259" key="1">
    <source>
        <dbReference type="Pfam" id="PF09643"/>
    </source>
</evidence>
<comment type="caution">
    <text evidence="2">The sequence shown here is derived from an EMBL/GenBank/DDBJ whole genome shotgun (WGS) entry which is preliminary data.</text>
</comment>
<protein>
    <submittedName>
        <fullName evidence="2">YopX family protein</fullName>
    </submittedName>
</protein>
<dbReference type="RefSeq" id="WP_211597944.1">
    <property type="nucleotide sequence ID" value="NZ_JAGRQI010000010.1"/>
</dbReference>